<dbReference type="PANTHER" id="PTHR12899:SF3">
    <property type="entry name" value="LARGE RIBOSOMAL SUBUNIT PROTEIN UL18M"/>
    <property type="match status" value="1"/>
</dbReference>
<evidence type="ECO:0000256" key="7">
    <source>
        <dbReference type="ARBA" id="ARBA00082661"/>
    </source>
</evidence>
<dbReference type="CDD" id="cd00432">
    <property type="entry name" value="Ribosomal_L18_L5e"/>
    <property type="match status" value="1"/>
</dbReference>
<dbReference type="Gene3D" id="3.30.420.80">
    <property type="entry name" value="Ribosomal protein S11"/>
    <property type="match status" value="1"/>
</dbReference>
<gene>
    <name evidence="8" type="primary">jg20850</name>
    <name evidence="8" type="ORF">PAEG_LOCUS8929</name>
</gene>
<keyword evidence="5" id="KW-0687">Ribonucleoprotein</keyword>
<dbReference type="Proteomes" id="UP000838756">
    <property type="component" value="Unassembled WGS sequence"/>
</dbReference>
<dbReference type="FunFam" id="3.30.420.80:FF:000005">
    <property type="entry name" value="39S ribosomal protein L18, mitochondrial"/>
    <property type="match status" value="1"/>
</dbReference>
<dbReference type="InterPro" id="IPR057268">
    <property type="entry name" value="Ribosomal_L18"/>
</dbReference>
<evidence type="ECO:0000256" key="1">
    <source>
        <dbReference type="ARBA" id="ARBA00004173"/>
    </source>
</evidence>
<dbReference type="EMBL" id="CAKXAJ010024722">
    <property type="protein sequence ID" value="CAH2229468.1"/>
    <property type="molecule type" value="Genomic_DNA"/>
</dbReference>
<organism evidence="8 9">
    <name type="scientific">Pararge aegeria aegeria</name>
    <dbReference type="NCBI Taxonomy" id="348720"/>
    <lineage>
        <taxon>Eukaryota</taxon>
        <taxon>Metazoa</taxon>
        <taxon>Ecdysozoa</taxon>
        <taxon>Arthropoda</taxon>
        <taxon>Hexapoda</taxon>
        <taxon>Insecta</taxon>
        <taxon>Pterygota</taxon>
        <taxon>Neoptera</taxon>
        <taxon>Endopterygota</taxon>
        <taxon>Lepidoptera</taxon>
        <taxon>Glossata</taxon>
        <taxon>Ditrysia</taxon>
        <taxon>Papilionoidea</taxon>
        <taxon>Nymphalidae</taxon>
        <taxon>Satyrinae</taxon>
        <taxon>Satyrini</taxon>
        <taxon>Parargina</taxon>
        <taxon>Pararge</taxon>
    </lineage>
</organism>
<dbReference type="GO" id="GO:0006412">
    <property type="term" value="P:translation"/>
    <property type="evidence" value="ECO:0007669"/>
    <property type="project" value="InterPro"/>
</dbReference>
<keyword evidence="3" id="KW-0689">Ribosomal protein</keyword>
<evidence type="ECO:0000256" key="4">
    <source>
        <dbReference type="ARBA" id="ARBA00023128"/>
    </source>
</evidence>
<dbReference type="GO" id="GO:0008097">
    <property type="term" value="F:5S rRNA binding"/>
    <property type="evidence" value="ECO:0007669"/>
    <property type="project" value="TreeGrafter"/>
</dbReference>
<proteinExistence type="inferred from homology"/>
<protein>
    <recommendedName>
        <fullName evidence="6">Large ribosomal subunit protein uL18m</fullName>
    </recommendedName>
    <alternativeName>
        <fullName evidence="7">39S ribosomal protein L18, mitochondrial</fullName>
    </alternativeName>
</protein>
<keyword evidence="4" id="KW-0496">Mitochondrion</keyword>
<evidence type="ECO:0000313" key="8">
    <source>
        <dbReference type="EMBL" id="CAH2229468.1"/>
    </source>
</evidence>
<evidence type="ECO:0000256" key="5">
    <source>
        <dbReference type="ARBA" id="ARBA00023274"/>
    </source>
</evidence>
<sequence>MYIVQIKYIDTGYIPKLVRFNSSVSGVFVNRNPRNLERLRIARKPDGYHLEKPGRKFWHKLVLTPTNRTVKAEVIHFVNGPIIEAKTSELALRNQLYSITDTCAYKNLGKVFAQRCLECGIMEMYCDIEAVKGGKVEKFLNEVEKGGIKLQEMEVYKKPEPWDRFRPEKPWEVTEE</sequence>
<evidence type="ECO:0000256" key="3">
    <source>
        <dbReference type="ARBA" id="ARBA00022980"/>
    </source>
</evidence>
<dbReference type="GO" id="GO:0005743">
    <property type="term" value="C:mitochondrial inner membrane"/>
    <property type="evidence" value="ECO:0007669"/>
    <property type="project" value="UniProtKB-ARBA"/>
</dbReference>
<evidence type="ECO:0000313" key="9">
    <source>
        <dbReference type="Proteomes" id="UP000838756"/>
    </source>
</evidence>
<evidence type="ECO:0000256" key="6">
    <source>
        <dbReference type="ARBA" id="ARBA00069051"/>
    </source>
</evidence>
<reference evidence="8" key="1">
    <citation type="submission" date="2022-03" db="EMBL/GenBank/DDBJ databases">
        <authorList>
            <person name="Lindestad O."/>
        </authorList>
    </citation>
    <scope>NUCLEOTIDE SEQUENCE</scope>
</reference>
<accession>A0A8S4R126</accession>
<dbReference type="SUPFAM" id="SSF53137">
    <property type="entry name" value="Translational machinery components"/>
    <property type="match status" value="1"/>
</dbReference>
<dbReference type="AlphaFoldDB" id="A0A8S4R126"/>
<dbReference type="OrthoDB" id="1932324at2759"/>
<evidence type="ECO:0000256" key="2">
    <source>
        <dbReference type="ARBA" id="ARBA00007116"/>
    </source>
</evidence>
<keyword evidence="9" id="KW-1185">Reference proteome</keyword>
<dbReference type="GO" id="GO:1990904">
    <property type="term" value="C:ribonucleoprotein complex"/>
    <property type="evidence" value="ECO:0007669"/>
    <property type="project" value="UniProtKB-KW"/>
</dbReference>
<dbReference type="GO" id="GO:0003735">
    <property type="term" value="F:structural constituent of ribosome"/>
    <property type="evidence" value="ECO:0007669"/>
    <property type="project" value="InterPro"/>
</dbReference>
<dbReference type="GO" id="GO:0005840">
    <property type="term" value="C:ribosome"/>
    <property type="evidence" value="ECO:0007669"/>
    <property type="project" value="UniProtKB-KW"/>
</dbReference>
<comment type="similarity">
    <text evidence="2">Belongs to the universal ribosomal protein uL18 family.</text>
</comment>
<dbReference type="InterPro" id="IPR005484">
    <property type="entry name" value="Ribosomal_uL18_bac/plant/anim"/>
</dbReference>
<name>A0A8S4R126_9NEOP</name>
<dbReference type="PANTHER" id="PTHR12899">
    <property type="entry name" value="39S RIBOSOMAL PROTEIN L18, MITOCHONDRIAL"/>
    <property type="match status" value="1"/>
</dbReference>
<dbReference type="InterPro" id="IPR036967">
    <property type="entry name" value="Ribosomal_uS11_sf"/>
</dbReference>
<comment type="subcellular location">
    <subcellularLocation>
        <location evidence="1">Mitochondrion</location>
    </subcellularLocation>
</comment>
<comment type="caution">
    <text evidence="8">The sequence shown here is derived from an EMBL/GenBank/DDBJ whole genome shotgun (WGS) entry which is preliminary data.</text>
</comment>